<sequence>MVRVTSQGSEQERSAAVLRFRQGQQLEQKQDAGTDTGPGQKQNQGRLNLA</sequence>
<accession>A0ABN9DCQ9</accession>
<dbReference type="Proteomes" id="UP001162483">
    <property type="component" value="Unassembled WGS sequence"/>
</dbReference>
<reference evidence="2" key="1">
    <citation type="submission" date="2023-05" db="EMBL/GenBank/DDBJ databases">
        <authorList>
            <person name="Stuckert A."/>
        </authorList>
    </citation>
    <scope>NUCLEOTIDE SEQUENCE</scope>
</reference>
<gene>
    <name evidence="2" type="ORF">SPARVUS_LOCUS7045931</name>
</gene>
<evidence type="ECO:0000256" key="1">
    <source>
        <dbReference type="SAM" id="MobiDB-lite"/>
    </source>
</evidence>
<keyword evidence="3" id="KW-1185">Reference proteome</keyword>
<evidence type="ECO:0000313" key="2">
    <source>
        <dbReference type="EMBL" id="CAI9570073.1"/>
    </source>
</evidence>
<organism evidence="2 3">
    <name type="scientific">Staurois parvus</name>
    <dbReference type="NCBI Taxonomy" id="386267"/>
    <lineage>
        <taxon>Eukaryota</taxon>
        <taxon>Metazoa</taxon>
        <taxon>Chordata</taxon>
        <taxon>Craniata</taxon>
        <taxon>Vertebrata</taxon>
        <taxon>Euteleostomi</taxon>
        <taxon>Amphibia</taxon>
        <taxon>Batrachia</taxon>
        <taxon>Anura</taxon>
        <taxon>Neobatrachia</taxon>
        <taxon>Ranoidea</taxon>
        <taxon>Ranidae</taxon>
        <taxon>Staurois</taxon>
    </lineage>
</organism>
<feature type="non-terminal residue" evidence="2">
    <location>
        <position position="50"/>
    </location>
</feature>
<protein>
    <submittedName>
        <fullName evidence="2">Uncharacterized protein</fullName>
    </submittedName>
</protein>
<evidence type="ECO:0000313" key="3">
    <source>
        <dbReference type="Proteomes" id="UP001162483"/>
    </source>
</evidence>
<proteinExistence type="predicted"/>
<dbReference type="EMBL" id="CATNWA010014289">
    <property type="protein sequence ID" value="CAI9570073.1"/>
    <property type="molecule type" value="Genomic_DNA"/>
</dbReference>
<feature type="compositionally biased region" description="Polar residues" evidence="1">
    <location>
        <begin position="22"/>
        <end position="50"/>
    </location>
</feature>
<comment type="caution">
    <text evidence="2">The sequence shown here is derived from an EMBL/GenBank/DDBJ whole genome shotgun (WGS) entry which is preliminary data.</text>
</comment>
<feature type="region of interest" description="Disordered" evidence="1">
    <location>
        <begin position="1"/>
        <end position="50"/>
    </location>
</feature>
<name>A0ABN9DCQ9_9NEOB</name>